<evidence type="ECO:0000259" key="7">
    <source>
        <dbReference type="PROSITE" id="PS50850"/>
    </source>
</evidence>
<gene>
    <name evidence="8" type="ORF">FA10DRAFT_262448</name>
</gene>
<dbReference type="GeneID" id="37042037"/>
<evidence type="ECO:0000256" key="2">
    <source>
        <dbReference type="ARBA" id="ARBA00022692"/>
    </source>
</evidence>
<dbReference type="GO" id="GO:0005886">
    <property type="term" value="C:plasma membrane"/>
    <property type="evidence" value="ECO:0007669"/>
    <property type="project" value="TreeGrafter"/>
</dbReference>
<feature type="transmembrane region" description="Helical" evidence="6">
    <location>
        <begin position="436"/>
        <end position="458"/>
    </location>
</feature>
<organism evidence="8 9">
    <name type="scientific">Acaromyces ingoldii</name>
    <dbReference type="NCBI Taxonomy" id="215250"/>
    <lineage>
        <taxon>Eukaryota</taxon>
        <taxon>Fungi</taxon>
        <taxon>Dikarya</taxon>
        <taxon>Basidiomycota</taxon>
        <taxon>Ustilaginomycotina</taxon>
        <taxon>Exobasidiomycetes</taxon>
        <taxon>Exobasidiales</taxon>
        <taxon>Cryptobasidiaceae</taxon>
        <taxon>Acaromyces</taxon>
    </lineage>
</organism>
<evidence type="ECO:0000313" key="9">
    <source>
        <dbReference type="Proteomes" id="UP000245768"/>
    </source>
</evidence>
<evidence type="ECO:0000256" key="3">
    <source>
        <dbReference type="ARBA" id="ARBA00022989"/>
    </source>
</evidence>
<evidence type="ECO:0000256" key="6">
    <source>
        <dbReference type="SAM" id="Phobius"/>
    </source>
</evidence>
<feature type="transmembrane region" description="Helical" evidence="6">
    <location>
        <begin position="377"/>
        <end position="396"/>
    </location>
</feature>
<keyword evidence="4 6" id="KW-0472">Membrane</keyword>
<dbReference type="RefSeq" id="XP_025375228.1">
    <property type="nucleotide sequence ID" value="XM_025520121.1"/>
</dbReference>
<proteinExistence type="predicted"/>
<feature type="compositionally biased region" description="Basic and acidic residues" evidence="5">
    <location>
        <begin position="19"/>
        <end position="37"/>
    </location>
</feature>
<feature type="transmembrane region" description="Helical" evidence="6">
    <location>
        <begin position="226"/>
        <end position="244"/>
    </location>
</feature>
<feature type="transmembrane region" description="Helical" evidence="6">
    <location>
        <begin position="134"/>
        <end position="153"/>
    </location>
</feature>
<dbReference type="InterPro" id="IPR011701">
    <property type="entry name" value="MFS"/>
</dbReference>
<dbReference type="CDD" id="cd17323">
    <property type="entry name" value="MFS_Tpo1_MDR_like"/>
    <property type="match status" value="1"/>
</dbReference>
<keyword evidence="9" id="KW-1185">Reference proteome</keyword>
<protein>
    <submittedName>
        <fullName evidence="8">Putative polyamine transport protein specific for spermine</fullName>
    </submittedName>
</protein>
<dbReference type="PANTHER" id="PTHR23502:SF48">
    <property type="entry name" value="MULTIDRUG TRANSPORTER, PUTATIVE (AFU_ORTHOLOGUE AFUA_5G02700)-RELATED"/>
    <property type="match status" value="1"/>
</dbReference>
<keyword evidence="2 6" id="KW-0812">Transmembrane</keyword>
<dbReference type="Proteomes" id="UP000245768">
    <property type="component" value="Unassembled WGS sequence"/>
</dbReference>
<feature type="transmembrane region" description="Helical" evidence="6">
    <location>
        <begin position="402"/>
        <end position="424"/>
    </location>
</feature>
<dbReference type="AlphaFoldDB" id="A0A316YEN2"/>
<keyword evidence="3 6" id="KW-1133">Transmembrane helix</keyword>
<dbReference type="STRING" id="215250.A0A316YEN2"/>
<dbReference type="Gene3D" id="1.20.1250.20">
    <property type="entry name" value="MFS general substrate transporter like domains"/>
    <property type="match status" value="1"/>
</dbReference>
<dbReference type="FunCoup" id="A0A316YEN2">
    <property type="interactions" value="68"/>
</dbReference>
<evidence type="ECO:0000313" key="8">
    <source>
        <dbReference type="EMBL" id="PWN88030.1"/>
    </source>
</evidence>
<name>A0A316YEN2_9BASI</name>
<dbReference type="GO" id="GO:0022857">
    <property type="term" value="F:transmembrane transporter activity"/>
    <property type="evidence" value="ECO:0007669"/>
    <property type="project" value="InterPro"/>
</dbReference>
<dbReference type="Pfam" id="PF07690">
    <property type="entry name" value="MFS_1"/>
    <property type="match status" value="1"/>
</dbReference>
<dbReference type="SUPFAM" id="SSF103473">
    <property type="entry name" value="MFS general substrate transporter"/>
    <property type="match status" value="1"/>
</dbReference>
<dbReference type="InterPro" id="IPR036259">
    <property type="entry name" value="MFS_trans_sf"/>
</dbReference>
<feature type="domain" description="Major facilitator superfamily (MFS) profile" evidence="7">
    <location>
        <begin position="68"/>
        <end position="496"/>
    </location>
</feature>
<dbReference type="PANTHER" id="PTHR23502">
    <property type="entry name" value="MAJOR FACILITATOR SUPERFAMILY"/>
    <property type="match status" value="1"/>
</dbReference>
<comment type="subcellular location">
    <subcellularLocation>
        <location evidence="1">Membrane</location>
        <topology evidence="1">Multi-pass membrane protein</topology>
    </subcellularLocation>
</comment>
<dbReference type="OrthoDB" id="6770063at2759"/>
<evidence type="ECO:0000256" key="4">
    <source>
        <dbReference type="ARBA" id="ARBA00023136"/>
    </source>
</evidence>
<feature type="region of interest" description="Disordered" evidence="5">
    <location>
        <begin position="1"/>
        <end position="37"/>
    </location>
</feature>
<feature type="transmembrane region" description="Helical" evidence="6">
    <location>
        <begin position="66"/>
        <end position="85"/>
    </location>
</feature>
<reference evidence="8 9" key="1">
    <citation type="journal article" date="2018" name="Mol. Biol. Evol.">
        <title>Broad Genomic Sampling Reveals a Smut Pathogenic Ancestry of the Fungal Clade Ustilaginomycotina.</title>
        <authorList>
            <person name="Kijpornyongpan T."/>
            <person name="Mondo S.J."/>
            <person name="Barry K."/>
            <person name="Sandor L."/>
            <person name="Lee J."/>
            <person name="Lipzen A."/>
            <person name="Pangilinan J."/>
            <person name="LaButti K."/>
            <person name="Hainaut M."/>
            <person name="Henrissat B."/>
            <person name="Grigoriev I.V."/>
            <person name="Spatafora J.W."/>
            <person name="Aime M.C."/>
        </authorList>
    </citation>
    <scope>NUCLEOTIDE SEQUENCE [LARGE SCALE GENOMIC DNA]</scope>
    <source>
        <strain evidence="8 9">MCA 4198</strain>
    </source>
</reference>
<feature type="transmembrane region" description="Helical" evidence="6">
    <location>
        <begin position="193"/>
        <end position="214"/>
    </location>
</feature>
<sequence>MADHLHTAAIDGRSSTDNGHTEPVHEQDRADADEKRVEHAQENPFLVTFAAHDRDDPRNLSTMHKWLITAFSGFLCFAVAFGSSMPTGDLPGAADSLHVGSVAINLSITLFVVGFGVGPMVFAPLSELIGRWPVYCIATLLYFLFTLPCALADNLATLLAARTIAGIAASAPMTNVGGTLSDIWAPHEKGLPLAIFSALIFVGPVLGPVVGGWIAVGVGEDDGWRVIYWTLFALCGVAFAMTLFTRETLASTILAKRAAKLRKQTGDQRFTSGPRPSLGQMVTSSLTRPFQMLFTEPILIFFSAYLSLVYSLLYLTFFAFPIVFQGLHGFNAGETGLTFLSLLVGICLAMLYVWFVQERMYHRRRNARGSALPEDRLPLMFVGSVLLPVSLFIFAWTSLKSVHWSGPLVAGIPLGFSFVAIYISANSYIVDCYPSVAASALAAKTLARSLCGAAVPLYVEQMYKAMHPQWASTLLALVSLAMVPIPFFFYRYGPLYRRRSALAESSDVVDKLDP</sequence>
<dbReference type="FunFam" id="1.20.1250.20:FF:000011">
    <property type="entry name" value="MFS multidrug transporter, putative"/>
    <property type="match status" value="1"/>
</dbReference>
<feature type="transmembrane region" description="Helical" evidence="6">
    <location>
        <begin position="159"/>
        <end position="181"/>
    </location>
</feature>
<feature type="transmembrane region" description="Helical" evidence="6">
    <location>
        <begin position="97"/>
        <end position="122"/>
    </location>
</feature>
<feature type="transmembrane region" description="Helical" evidence="6">
    <location>
        <begin position="470"/>
        <end position="490"/>
    </location>
</feature>
<evidence type="ECO:0000256" key="5">
    <source>
        <dbReference type="SAM" id="MobiDB-lite"/>
    </source>
</evidence>
<dbReference type="InterPro" id="IPR020846">
    <property type="entry name" value="MFS_dom"/>
</dbReference>
<feature type="transmembrane region" description="Helical" evidence="6">
    <location>
        <begin position="336"/>
        <end position="356"/>
    </location>
</feature>
<accession>A0A316YEN2</accession>
<feature type="transmembrane region" description="Helical" evidence="6">
    <location>
        <begin position="298"/>
        <end position="324"/>
    </location>
</feature>
<dbReference type="EMBL" id="KZ819639">
    <property type="protein sequence ID" value="PWN88030.1"/>
    <property type="molecule type" value="Genomic_DNA"/>
</dbReference>
<dbReference type="InParanoid" id="A0A316YEN2"/>
<evidence type="ECO:0000256" key="1">
    <source>
        <dbReference type="ARBA" id="ARBA00004141"/>
    </source>
</evidence>
<dbReference type="PROSITE" id="PS50850">
    <property type="entry name" value="MFS"/>
    <property type="match status" value="1"/>
</dbReference>